<dbReference type="EMBL" id="BRZM01002112">
    <property type="protein sequence ID" value="GLD74275.1"/>
    <property type="molecule type" value="Genomic_DNA"/>
</dbReference>
<evidence type="ECO:0000313" key="1">
    <source>
        <dbReference type="EMBL" id="GLD74275.1"/>
    </source>
</evidence>
<dbReference type="InterPro" id="IPR011993">
    <property type="entry name" value="PH-like_dom_sf"/>
</dbReference>
<keyword evidence="1" id="KW-0675">Receptor</keyword>
<proteinExistence type="predicted"/>
<name>A0AAD3NKS2_LATJO</name>
<gene>
    <name evidence="1" type="ORF">AKAME5_002560400</name>
</gene>
<evidence type="ECO:0000313" key="2">
    <source>
        <dbReference type="Proteomes" id="UP001279410"/>
    </source>
</evidence>
<dbReference type="GO" id="GO:0005829">
    <property type="term" value="C:cytosol"/>
    <property type="evidence" value="ECO:0007669"/>
    <property type="project" value="TreeGrafter"/>
</dbReference>
<dbReference type="AlphaFoldDB" id="A0AAD3NKS2"/>
<dbReference type="GO" id="GO:0005158">
    <property type="term" value="F:insulin receptor binding"/>
    <property type="evidence" value="ECO:0007669"/>
    <property type="project" value="InterPro"/>
</dbReference>
<organism evidence="1 2">
    <name type="scientific">Lates japonicus</name>
    <name type="common">Japanese lates</name>
    <dbReference type="NCBI Taxonomy" id="270547"/>
    <lineage>
        <taxon>Eukaryota</taxon>
        <taxon>Metazoa</taxon>
        <taxon>Chordata</taxon>
        <taxon>Craniata</taxon>
        <taxon>Vertebrata</taxon>
        <taxon>Euteleostomi</taxon>
        <taxon>Actinopterygii</taxon>
        <taxon>Neopterygii</taxon>
        <taxon>Teleostei</taxon>
        <taxon>Neoteleostei</taxon>
        <taxon>Acanthomorphata</taxon>
        <taxon>Carangaria</taxon>
        <taxon>Carangaria incertae sedis</taxon>
        <taxon>Centropomidae</taxon>
        <taxon>Lates</taxon>
    </lineage>
</organism>
<dbReference type="GO" id="GO:0008286">
    <property type="term" value="P:insulin receptor signaling pathway"/>
    <property type="evidence" value="ECO:0007669"/>
    <property type="project" value="InterPro"/>
</dbReference>
<protein>
    <submittedName>
        <fullName evidence="1">Insulin receptor substrate 1-B</fullName>
    </submittedName>
</protein>
<dbReference type="Proteomes" id="UP001279410">
    <property type="component" value="Unassembled WGS sequence"/>
</dbReference>
<dbReference type="Gene3D" id="2.30.29.30">
    <property type="entry name" value="Pleckstrin-homology domain (PH domain)/Phosphotyrosine-binding domain (PTB)"/>
    <property type="match status" value="1"/>
</dbReference>
<dbReference type="GO" id="GO:0043548">
    <property type="term" value="F:phosphatidylinositol 3-kinase binding"/>
    <property type="evidence" value="ECO:0007669"/>
    <property type="project" value="TreeGrafter"/>
</dbReference>
<comment type="caution">
    <text evidence="1">The sequence shown here is derived from an EMBL/GenBank/DDBJ whole genome shotgun (WGS) entry which is preliminary data.</text>
</comment>
<dbReference type="GO" id="GO:0005886">
    <property type="term" value="C:plasma membrane"/>
    <property type="evidence" value="ECO:0007669"/>
    <property type="project" value="TreeGrafter"/>
</dbReference>
<keyword evidence="2" id="KW-1185">Reference proteome</keyword>
<dbReference type="PANTHER" id="PTHR10614:SF9">
    <property type="entry name" value="INSULIN RECEPTOR SUBSTRATE 1-B ISOFORM X1"/>
    <property type="match status" value="1"/>
</dbReference>
<accession>A0AAD3NKS2</accession>
<dbReference type="PANTHER" id="PTHR10614">
    <property type="entry name" value="INSULIN RECEPTOR SUBSTRATE"/>
    <property type="match status" value="1"/>
</dbReference>
<sequence>MSVCSDKSTPGMEPAGEVGDSHKLHAQFELKIWFKIVEPTDSGAAGDCAKSWASRSKSVAGQVWPKGLGQAKSRWHLRLCLTDKTVNFVKLNSDAAAVVLQLMSDRRPPRTSSLSGGTLCCNRPGEFWMQLEVAPPVMMGKGEDGVSWDHARRSRASCSPSTPMAPAPAPILRLPKRLWLHQALVKPGPGTTTLLLPKPPGGSVE</sequence>
<dbReference type="InterPro" id="IPR039011">
    <property type="entry name" value="IRS"/>
</dbReference>
<reference evidence="1" key="1">
    <citation type="submission" date="2022-08" db="EMBL/GenBank/DDBJ databases">
        <title>Genome sequencing of akame (Lates japonicus).</title>
        <authorList>
            <person name="Hashiguchi Y."/>
            <person name="Takahashi H."/>
        </authorList>
    </citation>
    <scope>NUCLEOTIDE SEQUENCE</scope>
    <source>
        <strain evidence="1">Kochi</strain>
    </source>
</reference>